<dbReference type="Proteomes" id="UP000505306">
    <property type="component" value="Chromosome"/>
</dbReference>
<gene>
    <name evidence="2" type="ORF">G5B37_04070</name>
</gene>
<dbReference type="AlphaFoldDB" id="A0A6G6GJS2"/>
<reference evidence="2 3" key="1">
    <citation type="submission" date="2020-02" db="EMBL/GenBank/DDBJ databases">
        <title>Complete genome sequence of Flavobacteriaceae bacterium.</title>
        <authorList>
            <person name="Kim S.-J."/>
            <person name="Kim Y.-S."/>
            <person name="Kim K.-H."/>
        </authorList>
    </citation>
    <scope>NUCLEOTIDE SEQUENCE [LARGE SCALE GENOMIC DNA]</scope>
    <source>
        <strain evidence="2 3">RR4-40</strain>
    </source>
</reference>
<protein>
    <submittedName>
        <fullName evidence="2">Uncharacterized protein</fullName>
    </submittedName>
</protein>
<sequence length="84" mass="9531">MNFYLIGLFGGIVLLILLTFIKKDSKYAKFGIKLKRVYCPNCNLKQPIMRKPANQRQALFGGYTCKNCGVEMDKYGTEIDSNSV</sequence>
<organism evidence="2 3">
    <name type="scientific">Rasiella rasia</name>
    <dbReference type="NCBI Taxonomy" id="2744027"/>
    <lineage>
        <taxon>Bacteria</taxon>
        <taxon>Pseudomonadati</taxon>
        <taxon>Bacteroidota</taxon>
        <taxon>Flavobacteriia</taxon>
        <taxon>Flavobacteriales</taxon>
        <taxon>Flavobacteriaceae</taxon>
        <taxon>Rasiella</taxon>
    </lineage>
</organism>
<evidence type="ECO:0000256" key="1">
    <source>
        <dbReference type="SAM" id="Phobius"/>
    </source>
</evidence>
<proteinExistence type="predicted"/>
<evidence type="ECO:0000313" key="2">
    <source>
        <dbReference type="EMBL" id="QIE58764.1"/>
    </source>
</evidence>
<name>A0A6G6GJS2_9FLAO</name>
<dbReference type="KEGG" id="mgel:G5B37_04070"/>
<accession>A0A6G6GJS2</accession>
<evidence type="ECO:0000313" key="3">
    <source>
        <dbReference type="Proteomes" id="UP000505306"/>
    </source>
</evidence>
<keyword evidence="3" id="KW-1185">Reference proteome</keyword>
<keyword evidence="1" id="KW-0812">Transmembrane</keyword>
<dbReference type="EMBL" id="CP049057">
    <property type="protein sequence ID" value="QIE58764.1"/>
    <property type="molecule type" value="Genomic_DNA"/>
</dbReference>
<keyword evidence="1" id="KW-1133">Transmembrane helix</keyword>
<keyword evidence="1" id="KW-0472">Membrane</keyword>
<feature type="transmembrane region" description="Helical" evidence="1">
    <location>
        <begin position="6"/>
        <end position="21"/>
    </location>
</feature>
<dbReference type="RefSeq" id="WP_164678792.1">
    <property type="nucleotide sequence ID" value="NZ_CP049057.1"/>
</dbReference>